<evidence type="ECO:0000313" key="1">
    <source>
        <dbReference type="EMBL" id="KAG0444404.1"/>
    </source>
</evidence>
<proteinExistence type="predicted"/>
<gene>
    <name evidence="1" type="ORF">HPB47_013830</name>
</gene>
<accession>A0AC60QXR1</accession>
<organism evidence="1 2">
    <name type="scientific">Ixodes persulcatus</name>
    <name type="common">Taiga tick</name>
    <dbReference type="NCBI Taxonomy" id="34615"/>
    <lineage>
        <taxon>Eukaryota</taxon>
        <taxon>Metazoa</taxon>
        <taxon>Ecdysozoa</taxon>
        <taxon>Arthropoda</taxon>
        <taxon>Chelicerata</taxon>
        <taxon>Arachnida</taxon>
        <taxon>Acari</taxon>
        <taxon>Parasitiformes</taxon>
        <taxon>Ixodida</taxon>
        <taxon>Ixodoidea</taxon>
        <taxon>Ixodidae</taxon>
        <taxon>Ixodinae</taxon>
        <taxon>Ixodes</taxon>
    </lineage>
</organism>
<name>A0AC60QXR1_IXOPE</name>
<dbReference type="Proteomes" id="UP000805193">
    <property type="component" value="Unassembled WGS sequence"/>
</dbReference>
<dbReference type="EMBL" id="JABSTQ010002075">
    <property type="protein sequence ID" value="KAG0444404.1"/>
    <property type="molecule type" value="Genomic_DNA"/>
</dbReference>
<protein>
    <submittedName>
        <fullName evidence="1">Uncharacterized protein</fullName>
    </submittedName>
</protein>
<sequence length="379" mass="41775">MAEGVSSYKCHSCSKRRDPDEAKLNATAADTPQKDAMKDGEEEGSNNESTVQSSSLEMLILSLTAKVDLLVGTVKIMREENAMIRSELQRAKSLWTQLVRDAPKITDRAAPRAHKSYAGAMSSQNTTENSRHLDNDADRAKEKTAGRNFAPPSQACASGSVREHASTIVEDPSSVTGSVTDDGFQLVTRKKRRPLAKVGACTNASLSSIPRPPVKRALFVTRLSPDTTCEDVNNYLSGAQPGQVSGRREINGYIKLLGDTLNIVGQGVEIRHNNWFRRWFLSCFRASRAPELFWKGLSIAHNDPQKCSHQSGQVVDGRGSFLAKRKLRQPQVEVMVVQIFFNSSVRRTVSNVVQVSSDSTLLSVYDPGLRARTEYYDAQ</sequence>
<reference evidence="1 2" key="1">
    <citation type="journal article" date="2020" name="Cell">
        <title>Large-Scale Comparative Analyses of Tick Genomes Elucidate Their Genetic Diversity and Vector Capacities.</title>
        <authorList>
            <consortium name="Tick Genome and Microbiome Consortium (TIGMIC)"/>
            <person name="Jia N."/>
            <person name="Wang J."/>
            <person name="Shi W."/>
            <person name="Du L."/>
            <person name="Sun Y."/>
            <person name="Zhan W."/>
            <person name="Jiang J.F."/>
            <person name="Wang Q."/>
            <person name="Zhang B."/>
            <person name="Ji P."/>
            <person name="Bell-Sakyi L."/>
            <person name="Cui X.M."/>
            <person name="Yuan T.T."/>
            <person name="Jiang B.G."/>
            <person name="Yang W.F."/>
            <person name="Lam T.T."/>
            <person name="Chang Q.C."/>
            <person name="Ding S.J."/>
            <person name="Wang X.J."/>
            <person name="Zhu J.G."/>
            <person name="Ruan X.D."/>
            <person name="Zhao L."/>
            <person name="Wei J.T."/>
            <person name="Ye R.Z."/>
            <person name="Que T.C."/>
            <person name="Du C.H."/>
            <person name="Zhou Y.H."/>
            <person name="Cheng J.X."/>
            <person name="Dai P.F."/>
            <person name="Guo W.B."/>
            <person name="Han X.H."/>
            <person name="Huang E.J."/>
            <person name="Li L.F."/>
            <person name="Wei W."/>
            <person name="Gao Y.C."/>
            <person name="Liu J.Z."/>
            <person name="Shao H.Z."/>
            <person name="Wang X."/>
            <person name="Wang C.C."/>
            <person name="Yang T.C."/>
            <person name="Huo Q.B."/>
            <person name="Li W."/>
            <person name="Chen H.Y."/>
            <person name="Chen S.E."/>
            <person name="Zhou L.G."/>
            <person name="Ni X.B."/>
            <person name="Tian J.H."/>
            <person name="Sheng Y."/>
            <person name="Liu T."/>
            <person name="Pan Y.S."/>
            <person name="Xia L.Y."/>
            <person name="Li J."/>
            <person name="Zhao F."/>
            <person name="Cao W.C."/>
        </authorList>
    </citation>
    <scope>NUCLEOTIDE SEQUENCE [LARGE SCALE GENOMIC DNA]</scope>
    <source>
        <strain evidence="1">Iper-2018</strain>
    </source>
</reference>
<keyword evidence="2" id="KW-1185">Reference proteome</keyword>
<comment type="caution">
    <text evidence="1">The sequence shown here is derived from an EMBL/GenBank/DDBJ whole genome shotgun (WGS) entry which is preliminary data.</text>
</comment>
<evidence type="ECO:0000313" key="2">
    <source>
        <dbReference type="Proteomes" id="UP000805193"/>
    </source>
</evidence>